<keyword evidence="4 6" id="KW-0862">Zinc</keyword>
<dbReference type="InterPro" id="IPR010377">
    <property type="entry name" value="YabA"/>
</dbReference>
<comment type="subunit">
    <text evidence="6">Homotetramer. Interacts with both DnaA and DnaN, acting as a bridge between these two proteins.</text>
</comment>
<dbReference type="GO" id="GO:0008270">
    <property type="term" value="F:zinc ion binding"/>
    <property type="evidence" value="ECO:0007669"/>
    <property type="project" value="UniProtKB-UniRule"/>
</dbReference>
<dbReference type="Pfam" id="PF06156">
    <property type="entry name" value="YabA"/>
    <property type="match status" value="1"/>
</dbReference>
<dbReference type="RefSeq" id="WP_115268564.1">
    <property type="nucleotide sequence ID" value="NZ_CP185251.1"/>
</dbReference>
<dbReference type="SUPFAM" id="SSF58026">
    <property type="entry name" value="Delta-sleep-inducing peptide immunoreactive peptide"/>
    <property type="match status" value="1"/>
</dbReference>
<keyword evidence="1 6" id="KW-0963">Cytoplasm</keyword>
<dbReference type="PIRSF" id="PIRSF021439">
    <property type="entry name" value="DUF972"/>
    <property type="match status" value="1"/>
</dbReference>
<sequence>MDKKELFDAFDDLTQNLMVTLAEADTLKKQFQQLIEENTQLRIENTKLRERLGQLEHEKQAKNSTQGKEHLESIYEDGFHICNSFYGQRRENEEECMFCQELLDRG</sequence>
<evidence type="ECO:0000256" key="1">
    <source>
        <dbReference type="ARBA" id="ARBA00022490"/>
    </source>
</evidence>
<keyword evidence="2 6" id="KW-0235">DNA replication</keyword>
<feature type="binding site" evidence="6">
    <location>
        <position position="96"/>
    </location>
    <ligand>
        <name>Zn(2+)</name>
        <dbReference type="ChEBI" id="CHEBI:29105"/>
    </ligand>
</feature>
<dbReference type="OrthoDB" id="2112130at2"/>
<keyword evidence="5 6" id="KW-0236">DNA replication inhibitor</keyword>
<dbReference type="GO" id="GO:0006260">
    <property type="term" value="P:DNA replication"/>
    <property type="evidence" value="ECO:0007669"/>
    <property type="project" value="UniProtKB-KW"/>
</dbReference>
<evidence type="ECO:0000256" key="7">
    <source>
        <dbReference type="SAM" id="Coils"/>
    </source>
</evidence>
<feature type="coiled-coil region" evidence="7">
    <location>
        <begin position="24"/>
        <end position="65"/>
    </location>
</feature>
<evidence type="ECO:0000256" key="2">
    <source>
        <dbReference type="ARBA" id="ARBA00022705"/>
    </source>
</evidence>
<dbReference type="NCBIfam" id="NF009640">
    <property type="entry name" value="PRK13169.1-1"/>
    <property type="match status" value="1"/>
</dbReference>
<feature type="binding site" evidence="6">
    <location>
        <position position="82"/>
    </location>
    <ligand>
        <name>Zn(2+)</name>
        <dbReference type="ChEBI" id="CHEBI:29105"/>
    </ligand>
</feature>
<dbReference type="AlphaFoldDB" id="A0A380K8C7"/>
<evidence type="ECO:0000256" key="3">
    <source>
        <dbReference type="ARBA" id="ARBA00022723"/>
    </source>
</evidence>
<comment type="similarity">
    <text evidence="6">Belongs to the YabA family.</text>
</comment>
<dbReference type="HAMAP" id="MF_01159">
    <property type="entry name" value="YabA"/>
    <property type="match status" value="1"/>
</dbReference>
<feature type="binding site" evidence="6">
    <location>
        <position position="80"/>
    </location>
    <ligand>
        <name>Zn(2+)</name>
        <dbReference type="ChEBI" id="CHEBI:29105"/>
    </ligand>
</feature>
<keyword evidence="9" id="KW-1185">Reference proteome</keyword>
<evidence type="ECO:0000256" key="5">
    <source>
        <dbReference type="ARBA" id="ARBA00022880"/>
    </source>
</evidence>
<evidence type="ECO:0000313" key="8">
    <source>
        <dbReference type="EMBL" id="SUN60386.1"/>
    </source>
</evidence>
<evidence type="ECO:0000256" key="4">
    <source>
        <dbReference type="ARBA" id="ARBA00022833"/>
    </source>
</evidence>
<evidence type="ECO:0000313" key="9">
    <source>
        <dbReference type="Proteomes" id="UP000254924"/>
    </source>
</evidence>
<name>A0A380K8C7_9STRE</name>
<dbReference type="GeneID" id="78356289"/>
<dbReference type="EMBL" id="UHFN01000007">
    <property type="protein sequence ID" value="SUN60386.1"/>
    <property type="molecule type" value="Genomic_DNA"/>
</dbReference>
<gene>
    <name evidence="6 8" type="primary">yabA</name>
    <name evidence="8" type="ORF">NCTC12224_00848</name>
</gene>
<evidence type="ECO:0000256" key="6">
    <source>
        <dbReference type="HAMAP-Rule" id="MF_01159"/>
    </source>
</evidence>
<dbReference type="Proteomes" id="UP000254924">
    <property type="component" value="Unassembled WGS sequence"/>
</dbReference>
<accession>A0A380K8C7</accession>
<keyword evidence="3 6" id="KW-0479">Metal-binding</keyword>
<protein>
    <recommendedName>
        <fullName evidence="6">Replication initiation control protein YabA</fullName>
    </recommendedName>
</protein>
<comment type="cofactor">
    <cofactor evidence="6">
        <name>Zn(2+)</name>
        <dbReference type="ChEBI" id="CHEBI:29105"/>
    </cofactor>
    <text evidence="6">Binds 1 zinc ion per subunit.</text>
</comment>
<feature type="binding site" evidence="6">
    <location>
        <position position="99"/>
    </location>
    <ligand>
        <name>Zn(2+)</name>
        <dbReference type="ChEBI" id="CHEBI:29105"/>
    </ligand>
</feature>
<keyword evidence="7" id="KW-0175">Coiled coil</keyword>
<comment type="subcellular location">
    <subcellularLocation>
        <location evidence="6">Cytoplasm</location>
        <location evidence="6">Nucleoid</location>
    </subcellularLocation>
    <text evidence="6">Localizes in tight foci, which correspond to the replisome at mid-cell throughout the cell cycle.</text>
</comment>
<reference evidence="8 9" key="1">
    <citation type="submission" date="2018-06" db="EMBL/GenBank/DDBJ databases">
        <authorList>
            <consortium name="Pathogen Informatics"/>
            <person name="Doyle S."/>
        </authorList>
    </citation>
    <scope>NUCLEOTIDE SEQUENCE [LARGE SCALE GENOMIC DNA]</scope>
    <source>
        <strain evidence="8 9">NCTC12224</strain>
    </source>
</reference>
<dbReference type="GO" id="GO:0043590">
    <property type="term" value="C:bacterial nucleoid"/>
    <property type="evidence" value="ECO:0007669"/>
    <property type="project" value="UniProtKB-UniRule"/>
</dbReference>
<comment type="function">
    <text evidence="6">Involved in control of chromosome replication initiation. Inhibits the cooperative binding of DnaA to the oriC region, thus negatively regulating initiation of chromosome replication. Inhibits the ability of DnaA-ATP to form a helix on DNA; does not disassemble preformed DnaA-DNA helices. Decreases the residence time of DnaA on the chromosome at its binding sites (oriC, replication forks and promoter-binding sites). Tethers DnaA to the replication machinery via the DNA polymerase beta sliding clamp subunit (dnaN). Associates with oriC and other DnaA targets on the chromosome in a DnaA-dependent manner.</text>
</comment>
<dbReference type="GO" id="GO:0008156">
    <property type="term" value="P:negative regulation of DNA replication"/>
    <property type="evidence" value="ECO:0007669"/>
    <property type="project" value="UniProtKB-UniRule"/>
</dbReference>
<organism evidence="8 9">
    <name type="scientific">Streptococcus hyointestinalis</name>
    <dbReference type="NCBI Taxonomy" id="1337"/>
    <lineage>
        <taxon>Bacteria</taxon>
        <taxon>Bacillati</taxon>
        <taxon>Bacillota</taxon>
        <taxon>Bacilli</taxon>
        <taxon>Lactobacillales</taxon>
        <taxon>Streptococcaceae</taxon>
        <taxon>Streptococcus</taxon>
    </lineage>
</organism>
<proteinExistence type="inferred from homology"/>